<reference evidence="1 2" key="1">
    <citation type="submission" date="2017-04" db="EMBL/GenBank/DDBJ databases">
        <title>Comparative genome analysis of Subtercola boreus.</title>
        <authorList>
            <person name="Cho Y.-J."/>
            <person name="Cho A."/>
            <person name="Kim O.-S."/>
            <person name="Lee J.-I."/>
        </authorList>
    </citation>
    <scope>NUCLEOTIDE SEQUENCE [LARGE SCALE GENOMIC DNA]</scope>
    <source>
        <strain evidence="1 2">P27444</strain>
    </source>
</reference>
<sequence length="164" mass="17181">MALETAPASSQSDGRWRITSVPLGANALSVAILNGGTAKAETYSFTPDGFNWATAQATVPDKRLTLKQDLSRPGKTTETLELKYVASTDANSAAQTLTEGSTGQFNVRRGVPNETTYAVGQTADVITYILGAQRPDAPTENGLDTISQTAYITAPTVRGGTIVA</sequence>
<accession>A0A3E0W0G6</accession>
<organism evidence="1 2">
    <name type="scientific">Subtercola boreus</name>
    <dbReference type="NCBI Taxonomy" id="120213"/>
    <lineage>
        <taxon>Bacteria</taxon>
        <taxon>Bacillati</taxon>
        <taxon>Actinomycetota</taxon>
        <taxon>Actinomycetes</taxon>
        <taxon>Micrococcales</taxon>
        <taxon>Microbacteriaceae</taxon>
        <taxon>Subtercola</taxon>
    </lineage>
</organism>
<dbReference type="EMBL" id="NBXA01000013">
    <property type="protein sequence ID" value="RFA14557.1"/>
    <property type="molecule type" value="Genomic_DNA"/>
</dbReference>
<dbReference type="Proteomes" id="UP000256709">
    <property type="component" value="Unassembled WGS sequence"/>
</dbReference>
<proteinExistence type="predicted"/>
<gene>
    <name evidence="1" type="ORF">B7R21_06320</name>
</gene>
<evidence type="ECO:0000313" key="2">
    <source>
        <dbReference type="Proteomes" id="UP000256709"/>
    </source>
</evidence>
<evidence type="ECO:0000313" key="1">
    <source>
        <dbReference type="EMBL" id="RFA14557.1"/>
    </source>
</evidence>
<dbReference type="OrthoDB" id="5072728at2"/>
<dbReference type="InterPro" id="IPR058009">
    <property type="entry name" value="TTP_Phage_16"/>
</dbReference>
<dbReference type="AlphaFoldDB" id="A0A3E0W0G6"/>
<name>A0A3E0W0G6_9MICO</name>
<dbReference type="Pfam" id="PF25595">
    <property type="entry name" value="Phage_TTP_16"/>
    <property type="match status" value="1"/>
</dbReference>
<protein>
    <submittedName>
        <fullName evidence="1">Uncharacterized protein</fullName>
    </submittedName>
</protein>
<dbReference type="RefSeq" id="WP_116282409.1">
    <property type="nucleotide sequence ID" value="NZ_NBXA01000013.1"/>
</dbReference>
<comment type="caution">
    <text evidence="1">The sequence shown here is derived from an EMBL/GenBank/DDBJ whole genome shotgun (WGS) entry which is preliminary data.</text>
</comment>